<sequence>MNSVPICVPEMNTEFPTATPTITLTDEPTVASTVSPTKNPTNAPTSEAIQNPTLSPTTNPTIAPTPGPTSSPTAIPSLAPTPGPTSSPTLKPIDAPTPSPTPKPTATPTIAPTLAPTSKPTSSPTNKPTSKPIDASTPSPTPKPTATPTIAPTLAPTSKPTSSPTNKPTLKPIDAPTPSPTPKPTATPTIAPTLAPTSKPTSSPTNKPTSKPIDATTPSPTPKPTATPTIAPTLAPTSKPTSSPTNKPTYVPTPNPTQNPTPTPTPNPTVMPTSAPTPALTEGYGNAPPGSCPPFVVNFSDQVCGEYLETSQLWYSSGLTVTAVGDYTPNSNGVHIPSGGMAYVSCPSGKKTLEANGSGPSTLMLSLTDPTFVSTVTTTGLCTKVKLFFSTGGFQTVDVSSNNMIMKNDVTKMEVQCTGDGGVTGLDYRFCPPPPTCPLVSLDFSNLVRGQWVHDELKASHYVVISAKKTHGGLAHLAFTPVKTGSGYSTTDAGCKTRSGNSCTEWNEGVPRVFDSAIPQCQSSTGVWSWGDTDLGAPNAEFGGRGIGCGGGMYYMRTRTSAENTLYNTQRSWSPPARDNCLFVDSFHGNPVTIPQNRVINPWVNNQTQGLVLIINEHNPGDNPTQNLNTETRCPDDTANGGFIIFRFTKPVSLQSLQLLDTDEGNTPEVHIKYCDGTTNGAKHKQAPYKTPETGDNGFAHVDLEEENVCELWMRYYGSGSISKLKYGVCP</sequence>
<dbReference type="EMBL" id="JAGRRH010000020">
    <property type="protein sequence ID" value="KAG7348662.1"/>
    <property type="molecule type" value="Genomic_DNA"/>
</dbReference>
<feature type="compositionally biased region" description="Low complexity" evidence="1">
    <location>
        <begin position="146"/>
        <end position="158"/>
    </location>
</feature>
<feature type="compositionally biased region" description="Polar residues" evidence="1">
    <location>
        <begin position="14"/>
        <end position="59"/>
    </location>
</feature>
<name>A0A9K3KS02_9STRA</name>
<reference evidence="2" key="1">
    <citation type="journal article" date="2021" name="Sci. Rep.">
        <title>Diploid genomic architecture of Nitzschia inconspicua, an elite biomass production diatom.</title>
        <authorList>
            <person name="Oliver A."/>
            <person name="Podell S."/>
            <person name="Pinowska A."/>
            <person name="Traller J.C."/>
            <person name="Smith S.R."/>
            <person name="McClure R."/>
            <person name="Beliaev A."/>
            <person name="Bohutskyi P."/>
            <person name="Hill E.A."/>
            <person name="Rabines A."/>
            <person name="Zheng H."/>
            <person name="Allen L.Z."/>
            <person name="Kuo A."/>
            <person name="Grigoriev I.V."/>
            <person name="Allen A.E."/>
            <person name="Hazlebeck D."/>
            <person name="Allen E.E."/>
        </authorList>
    </citation>
    <scope>NUCLEOTIDE SEQUENCE</scope>
    <source>
        <strain evidence="2">Hildebrandi</strain>
    </source>
</reference>
<comment type="caution">
    <text evidence="2">The sequence shown here is derived from an EMBL/GenBank/DDBJ whole genome shotgun (WGS) entry which is preliminary data.</text>
</comment>
<protein>
    <submittedName>
        <fullName evidence="2">Outer membrane adhesin like protein</fullName>
    </submittedName>
</protein>
<feature type="compositionally biased region" description="Pro residues" evidence="1">
    <location>
        <begin position="251"/>
        <end position="269"/>
    </location>
</feature>
<organism evidence="2 3">
    <name type="scientific">Nitzschia inconspicua</name>
    <dbReference type="NCBI Taxonomy" id="303405"/>
    <lineage>
        <taxon>Eukaryota</taxon>
        <taxon>Sar</taxon>
        <taxon>Stramenopiles</taxon>
        <taxon>Ochrophyta</taxon>
        <taxon>Bacillariophyta</taxon>
        <taxon>Bacillariophyceae</taxon>
        <taxon>Bacillariophycidae</taxon>
        <taxon>Bacillariales</taxon>
        <taxon>Bacillariaceae</taxon>
        <taxon>Nitzschia</taxon>
    </lineage>
</organism>
<dbReference type="PANTHER" id="PTHR36489">
    <property type="entry name" value="PROTEIN-COUPLED RECEPTOR GPR1, PUTATIVE-RELATED"/>
    <property type="match status" value="1"/>
</dbReference>
<dbReference type="PANTHER" id="PTHR36489:SF2">
    <property type="entry name" value="APPLE DOMAIN-CONTAINING PROTEIN"/>
    <property type="match status" value="1"/>
</dbReference>
<feature type="compositionally biased region" description="Low complexity" evidence="1">
    <location>
        <begin position="226"/>
        <end position="237"/>
    </location>
</feature>
<feature type="compositionally biased region" description="Polar residues" evidence="1">
    <location>
        <begin position="118"/>
        <end position="129"/>
    </location>
</feature>
<feature type="compositionally biased region" description="Pro residues" evidence="1">
    <location>
        <begin position="95"/>
        <end position="105"/>
    </location>
</feature>
<reference evidence="2" key="2">
    <citation type="submission" date="2021-04" db="EMBL/GenBank/DDBJ databases">
        <authorList>
            <person name="Podell S."/>
        </authorList>
    </citation>
    <scope>NUCLEOTIDE SEQUENCE</scope>
    <source>
        <strain evidence="2">Hildebrandi</strain>
    </source>
</reference>
<evidence type="ECO:0000313" key="2">
    <source>
        <dbReference type="EMBL" id="KAG7348662.1"/>
    </source>
</evidence>
<feature type="compositionally biased region" description="Pro residues" evidence="1">
    <location>
        <begin position="175"/>
        <end position="185"/>
    </location>
</feature>
<dbReference type="AlphaFoldDB" id="A0A9K3KS02"/>
<evidence type="ECO:0000256" key="1">
    <source>
        <dbReference type="SAM" id="MobiDB-lite"/>
    </source>
</evidence>
<feature type="region of interest" description="Disordered" evidence="1">
    <location>
        <begin position="1"/>
        <end position="271"/>
    </location>
</feature>
<keyword evidence="3" id="KW-1185">Reference proteome</keyword>
<evidence type="ECO:0000313" key="3">
    <source>
        <dbReference type="Proteomes" id="UP000693970"/>
    </source>
</evidence>
<accession>A0A9K3KS02</accession>
<feature type="compositionally biased region" description="Low complexity" evidence="1">
    <location>
        <begin position="106"/>
        <end position="117"/>
    </location>
</feature>
<dbReference type="Proteomes" id="UP000693970">
    <property type="component" value="Unassembled WGS sequence"/>
</dbReference>
<feature type="compositionally biased region" description="Low complexity" evidence="1">
    <location>
        <begin position="186"/>
        <end position="197"/>
    </location>
</feature>
<proteinExistence type="predicted"/>
<feature type="compositionally biased region" description="Polar residues" evidence="1">
    <location>
        <begin position="238"/>
        <end position="247"/>
    </location>
</feature>
<gene>
    <name evidence="2" type="ORF">IV203_017367</name>
</gene>
<feature type="compositionally biased region" description="Polar residues" evidence="1">
    <location>
        <begin position="198"/>
        <end position="209"/>
    </location>
</feature>
<feature type="compositionally biased region" description="Polar residues" evidence="1">
    <location>
        <begin position="159"/>
        <end position="168"/>
    </location>
</feature>